<gene>
    <name evidence="1" type="ORF">RV14_GL002035</name>
</gene>
<evidence type="ECO:0000313" key="1">
    <source>
        <dbReference type="EMBL" id="OJG83032.1"/>
    </source>
</evidence>
<comment type="caution">
    <text evidence="1">The sequence shown here is derived from an EMBL/GenBank/DDBJ whole genome shotgun (WGS) entry which is preliminary data.</text>
</comment>
<dbReference type="EMBL" id="JXLB01000006">
    <property type="protein sequence ID" value="OJG83032.1"/>
    <property type="molecule type" value="Genomic_DNA"/>
</dbReference>
<sequence>MRKINFLFQSNNQYPKVSDQRQKKFGKNRFSDFDDYLTERNDQ</sequence>
<organism evidence="1 2">
    <name type="scientific">Enterococcus ratti</name>
    <dbReference type="NCBI Taxonomy" id="150033"/>
    <lineage>
        <taxon>Bacteria</taxon>
        <taxon>Bacillati</taxon>
        <taxon>Bacillota</taxon>
        <taxon>Bacilli</taxon>
        <taxon>Lactobacillales</taxon>
        <taxon>Enterococcaceae</taxon>
        <taxon>Enterococcus</taxon>
    </lineage>
</organism>
<evidence type="ECO:0000313" key="2">
    <source>
        <dbReference type="Proteomes" id="UP000182152"/>
    </source>
</evidence>
<dbReference type="AlphaFoldDB" id="A0A1L8WQD9"/>
<accession>A0A1L8WQD9</accession>
<name>A0A1L8WQD9_9ENTE</name>
<reference evidence="1 2" key="1">
    <citation type="submission" date="2014-12" db="EMBL/GenBank/DDBJ databases">
        <title>Draft genome sequences of 29 type strains of Enterococci.</title>
        <authorList>
            <person name="Zhong Z."/>
            <person name="Sun Z."/>
            <person name="Liu W."/>
            <person name="Zhang W."/>
            <person name="Zhang H."/>
        </authorList>
    </citation>
    <scope>NUCLEOTIDE SEQUENCE [LARGE SCALE GENOMIC DNA]</scope>
    <source>
        <strain evidence="1 2">DSM 15687</strain>
    </source>
</reference>
<dbReference type="Proteomes" id="UP000182152">
    <property type="component" value="Unassembled WGS sequence"/>
</dbReference>
<keyword evidence="2" id="KW-1185">Reference proteome</keyword>
<proteinExistence type="predicted"/>
<protein>
    <submittedName>
        <fullName evidence="1">Uncharacterized protein</fullName>
    </submittedName>
</protein>